<dbReference type="InterPro" id="IPR037522">
    <property type="entry name" value="HD_GYP_dom"/>
</dbReference>
<dbReference type="AlphaFoldDB" id="A0A347TIN5"/>
<dbReference type="InterPro" id="IPR052020">
    <property type="entry name" value="Cyclic_di-GMP/3'3'-cGAMP_PDE"/>
</dbReference>
<evidence type="ECO:0000313" key="4">
    <source>
        <dbReference type="Proteomes" id="UP000224740"/>
    </source>
</evidence>
<name>A0A347TIN5_9BACT</name>
<dbReference type="PANTHER" id="PTHR45228">
    <property type="entry name" value="CYCLIC DI-GMP PHOSPHODIESTERASE TM_0186-RELATED"/>
    <property type="match status" value="1"/>
</dbReference>
<proteinExistence type="predicted"/>
<dbReference type="Gene3D" id="1.10.3210.10">
    <property type="entry name" value="Hypothetical protein af1432"/>
    <property type="match status" value="2"/>
</dbReference>
<dbReference type="PROSITE" id="PS51832">
    <property type="entry name" value="HD_GYP"/>
    <property type="match status" value="1"/>
</dbReference>
<evidence type="ECO:0000313" key="2">
    <source>
        <dbReference type="EMBL" id="AXX86463.1"/>
    </source>
</evidence>
<gene>
    <name evidence="2" type="ORF">AMRN_0708</name>
    <name evidence="3" type="ORF">CPH92_06495</name>
</gene>
<protein>
    <submittedName>
        <fullName evidence="2">C-di-GMP phosphodiesterase, class II (HD-GYP domain)</fullName>
    </submittedName>
    <submittedName>
        <fullName evidence="3">Phosphohydrolase</fullName>
    </submittedName>
</protein>
<dbReference type="EMBL" id="CP032101">
    <property type="protein sequence ID" value="AXX86463.1"/>
    <property type="molecule type" value="Genomic_DNA"/>
</dbReference>
<accession>A0A347TIN5</accession>
<keyword evidence="4" id="KW-1185">Reference proteome</keyword>
<evidence type="ECO:0000259" key="1">
    <source>
        <dbReference type="PROSITE" id="PS51832"/>
    </source>
</evidence>
<sequence>MDKKREILFNLNNFLLSTSIVLDYVNNEKKATQLGHLKRVSYIALSLGVILKLDNKQLSDLCSYSLCSSLALNQSSDNKSLCELSNEYVKDFPFIQEQKDILLYQKEHFDGSGTFGLKNEQIPLFSQIIFFATSLDEEFDLSNFNPAKKEKILNYVKLNENILFSKQIVDSFFKLNESINFWLDLQSESDILLFIYTLLEDFSQALEFEKLLKIAKNFLKLAEPQSKLIEYVGKISDFYALEYKDKITLQIAAGFCKIGKLVVPNDILQKIEPLDIYEKEQIRTYPYYTKKVLSNIMGFNDIVSWAMKVQERLDASGYIFGFENKSLSFKDRVLINANVYDALLQEKAYRKAYSKEEAIKIMKNESSKLDISITNDIAIIFKI</sequence>
<dbReference type="PANTHER" id="PTHR45228:SF1">
    <property type="entry name" value="CYCLIC DI-GMP PHOSPHODIESTERASE TM_0186"/>
    <property type="match status" value="1"/>
</dbReference>
<dbReference type="RefSeq" id="WP_099310931.1">
    <property type="nucleotide sequence ID" value="NZ_CP032101.1"/>
</dbReference>
<dbReference type="Pfam" id="PF13487">
    <property type="entry name" value="HD_5"/>
    <property type="match status" value="2"/>
</dbReference>
<reference evidence="4" key="1">
    <citation type="submission" date="2017-09" db="EMBL/GenBank/DDBJ databases">
        <title>Arcobacter canalis sp. nov., a new species isolated from a water canal contaminated with urban sewage.</title>
        <authorList>
            <person name="Perez-Cataluna A."/>
            <person name="Salas-Masso N."/>
            <person name="Figueras M.J."/>
        </authorList>
    </citation>
    <scope>NUCLEOTIDE SEQUENCE [LARGE SCALE GENOMIC DNA]</scope>
    <source>
        <strain evidence="4">CECT 7727</strain>
    </source>
</reference>
<dbReference type="Proteomes" id="UP000224740">
    <property type="component" value="Unassembled WGS sequence"/>
</dbReference>
<dbReference type="SUPFAM" id="SSF109604">
    <property type="entry name" value="HD-domain/PDEase-like"/>
    <property type="match status" value="1"/>
</dbReference>
<evidence type="ECO:0000313" key="5">
    <source>
        <dbReference type="Proteomes" id="UP000264693"/>
    </source>
</evidence>
<dbReference type="Proteomes" id="UP000264693">
    <property type="component" value="Chromosome"/>
</dbReference>
<dbReference type="EMBL" id="NXAO01000026">
    <property type="protein sequence ID" value="PHO15449.1"/>
    <property type="molecule type" value="Genomic_DNA"/>
</dbReference>
<reference evidence="3" key="2">
    <citation type="submission" date="2017-09" db="EMBL/GenBank/DDBJ databases">
        <authorList>
            <person name="Perez-Cataluna A."/>
            <person name="Figueras M.J."/>
            <person name="Salas-Masso N."/>
        </authorList>
    </citation>
    <scope>NUCLEOTIDE SEQUENCE</scope>
    <source>
        <strain evidence="3">CECT 7727</strain>
    </source>
</reference>
<reference evidence="2 5" key="3">
    <citation type="submission" date="2018-08" db="EMBL/GenBank/DDBJ databases">
        <title>Complete genome of the Arcobacter marinus type strain JCM 15502.</title>
        <authorList>
            <person name="Miller W.G."/>
            <person name="Yee E."/>
            <person name="Huynh S."/>
            <person name="Parker C.T."/>
        </authorList>
    </citation>
    <scope>NUCLEOTIDE SEQUENCE [LARGE SCALE GENOMIC DNA]</scope>
    <source>
        <strain evidence="2 5">JCM 15502</strain>
    </source>
</reference>
<dbReference type="KEGG" id="amar:AMRN_0708"/>
<organism evidence="2 5">
    <name type="scientific">Malaciobacter marinus</name>
    <dbReference type="NCBI Taxonomy" id="505249"/>
    <lineage>
        <taxon>Bacteria</taxon>
        <taxon>Pseudomonadati</taxon>
        <taxon>Campylobacterota</taxon>
        <taxon>Epsilonproteobacteria</taxon>
        <taxon>Campylobacterales</taxon>
        <taxon>Arcobacteraceae</taxon>
        <taxon>Malaciobacter</taxon>
    </lineage>
</organism>
<feature type="domain" description="HD-GYP" evidence="1">
    <location>
        <begin position="185"/>
        <end position="383"/>
    </location>
</feature>
<evidence type="ECO:0000313" key="3">
    <source>
        <dbReference type="EMBL" id="PHO15449.1"/>
    </source>
</evidence>